<sequence length="61" mass="7401">MAEYEFHELFLHRGVSRNAARQLLTDHAEYGHWELARLRLFPDGSRRVVLRRRIIRQRSTL</sequence>
<dbReference type="Pfam" id="PF18963">
    <property type="entry name" value="DUF5703"/>
    <property type="match status" value="1"/>
</dbReference>
<dbReference type="OrthoDB" id="3481802at2"/>
<comment type="caution">
    <text evidence="1">The sequence shown here is derived from an EMBL/GenBank/DDBJ whole genome shotgun (WGS) entry which is preliminary data.</text>
</comment>
<dbReference type="AlphaFoldDB" id="A0A1J7BIE8"/>
<proteinExistence type="predicted"/>
<dbReference type="Proteomes" id="UP000243342">
    <property type="component" value="Unassembled WGS sequence"/>
</dbReference>
<protein>
    <submittedName>
        <fullName evidence="1">Uncharacterized protein</fullName>
    </submittedName>
</protein>
<reference evidence="1 2" key="1">
    <citation type="submission" date="2016-10" db="EMBL/GenBank/DDBJ databases">
        <title>Genome sequence of Streptomyces gilvigriseus MUSC 26.</title>
        <authorList>
            <person name="Lee L.-H."/>
            <person name="Ser H.-L."/>
        </authorList>
    </citation>
    <scope>NUCLEOTIDE SEQUENCE [LARGE SCALE GENOMIC DNA]</scope>
    <source>
        <strain evidence="1 2">MUSC 26</strain>
    </source>
</reference>
<name>A0A1J7BIE8_9ACTN</name>
<organism evidence="1 2">
    <name type="scientific">Mangrovactinospora gilvigrisea</name>
    <dbReference type="NCBI Taxonomy" id="1428644"/>
    <lineage>
        <taxon>Bacteria</taxon>
        <taxon>Bacillati</taxon>
        <taxon>Actinomycetota</taxon>
        <taxon>Actinomycetes</taxon>
        <taxon>Kitasatosporales</taxon>
        <taxon>Streptomycetaceae</taxon>
        <taxon>Mangrovactinospora</taxon>
    </lineage>
</organism>
<keyword evidence="2" id="KW-1185">Reference proteome</keyword>
<evidence type="ECO:0000313" key="1">
    <source>
        <dbReference type="EMBL" id="OIV38435.1"/>
    </source>
</evidence>
<gene>
    <name evidence="1" type="ORF">BIV57_05970</name>
</gene>
<dbReference type="EMBL" id="MLCF01000022">
    <property type="protein sequence ID" value="OIV38435.1"/>
    <property type="molecule type" value="Genomic_DNA"/>
</dbReference>
<dbReference type="STRING" id="1428644.BIV57_05970"/>
<accession>A0A1J7BIE8</accession>
<dbReference type="InterPro" id="IPR043758">
    <property type="entry name" value="DUF5703"/>
</dbReference>
<evidence type="ECO:0000313" key="2">
    <source>
        <dbReference type="Proteomes" id="UP000243342"/>
    </source>
</evidence>
<dbReference type="RefSeq" id="WP_071655626.1">
    <property type="nucleotide sequence ID" value="NZ_MLCF01000022.1"/>
</dbReference>